<accession>A0AAX2GZ43</accession>
<evidence type="ECO:0000313" key="3">
    <source>
        <dbReference type="Proteomes" id="UP000065822"/>
    </source>
</evidence>
<reference evidence="2 4" key="2">
    <citation type="submission" date="2017-06" db="EMBL/GenBank/DDBJ databases">
        <authorList>
            <consortium name="Pathogen Informatics"/>
        </authorList>
    </citation>
    <scope>NUCLEOTIDE SEQUENCE [LARGE SCALE GENOMIC DNA]</scope>
    <source>
        <strain evidence="2 4">NCTC12947</strain>
    </source>
</reference>
<dbReference type="AlphaFoldDB" id="A0AAX2GZ43"/>
<organism evidence="2 4">
    <name type="scientific">Capnocytophaga haemolytica</name>
    <dbReference type="NCBI Taxonomy" id="45243"/>
    <lineage>
        <taxon>Bacteria</taxon>
        <taxon>Pseudomonadati</taxon>
        <taxon>Bacteroidota</taxon>
        <taxon>Flavobacteriia</taxon>
        <taxon>Flavobacteriales</taxon>
        <taxon>Flavobacteriaceae</taxon>
        <taxon>Capnocytophaga</taxon>
    </lineage>
</organism>
<evidence type="ECO:0000313" key="1">
    <source>
        <dbReference type="EMBL" id="AMD84131.1"/>
    </source>
</evidence>
<protein>
    <submittedName>
        <fullName evidence="2">Uncharacterized protein</fullName>
    </submittedName>
</protein>
<dbReference type="Proteomes" id="UP000215539">
    <property type="component" value="Chromosome 1"/>
</dbReference>
<dbReference type="KEGG" id="chg:AXF12_00395"/>
<evidence type="ECO:0000313" key="4">
    <source>
        <dbReference type="Proteomes" id="UP000215539"/>
    </source>
</evidence>
<dbReference type="EMBL" id="LT906449">
    <property type="protein sequence ID" value="SNV13219.1"/>
    <property type="molecule type" value="Genomic_DNA"/>
</dbReference>
<dbReference type="EMBL" id="CP014227">
    <property type="protein sequence ID" value="AMD84131.1"/>
    <property type="molecule type" value="Genomic_DNA"/>
</dbReference>
<keyword evidence="3" id="KW-1185">Reference proteome</keyword>
<proteinExistence type="predicted"/>
<name>A0AAX2GZ43_9FLAO</name>
<reference evidence="1 3" key="1">
    <citation type="submission" date="2016-02" db="EMBL/GenBank/DDBJ databases">
        <authorList>
            <person name="Holder M.E."/>
            <person name="Ajami N.J."/>
            <person name="Petrosino J.F."/>
        </authorList>
    </citation>
    <scope>NUCLEOTIDE SEQUENCE [LARGE SCALE GENOMIC DNA]</scope>
    <source>
        <strain evidence="1 3">CCUG 32990</strain>
    </source>
</reference>
<sequence>MREESLTNKIRSLKEKDAVAKSSKKQLEDYIEASKLFDELVEKGYTQKRGYNLMTIDKTPFRIEVINSNIASLF</sequence>
<dbReference type="RefSeq" id="WP_066427599.1">
    <property type="nucleotide sequence ID" value="NZ_CP014227.1"/>
</dbReference>
<dbReference type="Proteomes" id="UP000065822">
    <property type="component" value="Chromosome"/>
</dbReference>
<gene>
    <name evidence="1" type="ORF">AXF12_00395</name>
    <name evidence="2" type="ORF">SAMEA44541418_01694</name>
</gene>
<evidence type="ECO:0000313" key="2">
    <source>
        <dbReference type="EMBL" id="SNV13219.1"/>
    </source>
</evidence>